<gene>
    <name evidence="2" type="ORF">HA335_05375</name>
</gene>
<proteinExistence type="predicted"/>
<keyword evidence="1" id="KW-0812">Transmembrane</keyword>
<comment type="caution">
    <text evidence="2">The sequence shown here is derived from an EMBL/GenBank/DDBJ whole genome shotgun (WGS) entry which is preliminary data.</text>
</comment>
<protein>
    <submittedName>
        <fullName evidence="2">Uncharacterized protein</fullName>
    </submittedName>
</protein>
<name>A0A832T2A8_9EURY</name>
<dbReference type="Proteomes" id="UP000645676">
    <property type="component" value="Unassembled WGS sequence"/>
</dbReference>
<evidence type="ECO:0000313" key="3">
    <source>
        <dbReference type="Proteomes" id="UP000645676"/>
    </source>
</evidence>
<keyword evidence="1" id="KW-1133">Transmembrane helix</keyword>
<organism evidence="2 3">
    <name type="scientific">Methanocaldococcus jannaschii</name>
    <dbReference type="NCBI Taxonomy" id="2190"/>
    <lineage>
        <taxon>Archaea</taxon>
        <taxon>Methanobacteriati</taxon>
        <taxon>Methanobacteriota</taxon>
        <taxon>Methanomada group</taxon>
        <taxon>Methanococci</taxon>
        <taxon>Methanococcales</taxon>
        <taxon>Methanocaldococcaceae</taxon>
        <taxon>Methanocaldococcus</taxon>
    </lineage>
</organism>
<accession>A0A832T2A8</accession>
<keyword evidence="1" id="KW-0472">Membrane</keyword>
<dbReference type="EMBL" id="DUJR01000027">
    <property type="protein sequence ID" value="HII59981.1"/>
    <property type="molecule type" value="Genomic_DNA"/>
</dbReference>
<reference evidence="2" key="1">
    <citation type="journal article" date="2020" name="bioRxiv">
        <title>A rank-normalized archaeal taxonomy based on genome phylogeny resolves widespread incomplete and uneven classifications.</title>
        <authorList>
            <person name="Rinke C."/>
            <person name="Chuvochina M."/>
            <person name="Mussig A.J."/>
            <person name="Chaumeil P.-A."/>
            <person name="Waite D.W."/>
            <person name="Whitman W.B."/>
            <person name="Parks D.H."/>
            <person name="Hugenholtz P."/>
        </authorList>
    </citation>
    <scope>NUCLEOTIDE SEQUENCE</scope>
    <source>
        <strain evidence="2">UBA8849</strain>
    </source>
</reference>
<dbReference type="AlphaFoldDB" id="A0A832T2A8"/>
<feature type="transmembrane region" description="Helical" evidence="1">
    <location>
        <begin position="7"/>
        <end position="32"/>
    </location>
</feature>
<sequence length="73" mass="8218">MTKKRELLFNAIFDIYKIFLGAGLTLLVAVVIKVSFSEGSFNIGLSLILTDITIIIYISLLFGAILYDIYKRL</sequence>
<evidence type="ECO:0000313" key="2">
    <source>
        <dbReference type="EMBL" id="HII59981.1"/>
    </source>
</evidence>
<feature type="transmembrane region" description="Helical" evidence="1">
    <location>
        <begin position="44"/>
        <end position="67"/>
    </location>
</feature>
<evidence type="ECO:0000256" key="1">
    <source>
        <dbReference type="SAM" id="Phobius"/>
    </source>
</evidence>